<evidence type="ECO:0000313" key="3">
    <source>
        <dbReference type="Proteomes" id="UP001501237"/>
    </source>
</evidence>
<dbReference type="SUPFAM" id="SSF47413">
    <property type="entry name" value="lambda repressor-like DNA-binding domains"/>
    <property type="match status" value="1"/>
</dbReference>
<sequence>MSEPHERLDQAMEARRLDLRLSWAQLARDADISPQALRAIRRGEYRPSKLTARDLDDALKWQRGSVETVLAGGEPEQLRLAGELPALTEQIIGAVLDEEALAGKDREFKARFERIAADRRERRALEAAMRAIEEQRDAG</sequence>
<dbReference type="Gene3D" id="1.10.260.40">
    <property type="entry name" value="lambda repressor-like DNA-binding domains"/>
    <property type="match status" value="1"/>
</dbReference>
<organism evidence="2 3">
    <name type="scientific">Actinocorallia longicatena</name>
    <dbReference type="NCBI Taxonomy" id="111803"/>
    <lineage>
        <taxon>Bacteria</taxon>
        <taxon>Bacillati</taxon>
        <taxon>Actinomycetota</taxon>
        <taxon>Actinomycetes</taxon>
        <taxon>Streptosporangiales</taxon>
        <taxon>Thermomonosporaceae</taxon>
        <taxon>Actinocorallia</taxon>
    </lineage>
</organism>
<dbReference type="RefSeq" id="WP_344832429.1">
    <property type="nucleotide sequence ID" value="NZ_BAAAUV010000013.1"/>
</dbReference>
<accession>A0ABP6QEH0</accession>
<dbReference type="Proteomes" id="UP001501237">
    <property type="component" value="Unassembled WGS sequence"/>
</dbReference>
<dbReference type="PROSITE" id="PS50943">
    <property type="entry name" value="HTH_CROC1"/>
    <property type="match status" value="1"/>
</dbReference>
<dbReference type="InterPro" id="IPR010982">
    <property type="entry name" value="Lambda_DNA-bd_dom_sf"/>
</dbReference>
<evidence type="ECO:0000313" key="2">
    <source>
        <dbReference type="EMBL" id="GAA3222964.1"/>
    </source>
</evidence>
<dbReference type="Pfam" id="PF01381">
    <property type="entry name" value="HTH_3"/>
    <property type="match status" value="1"/>
</dbReference>
<comment type="caution">
    <text evidence="2">The sequence shown here is derived from an EMBL/GenBank/DDBJ whole genome shotgun (WGS) entry which is preliminary data.</text>
</comment>
<dbReference type="EMBL" id="BAAAUV010000013">
    <property type="protein sequence ID" value="GAA3222964.1"/>
    <property type="molecule type" value="Genomic_DNA"/>
</dbReference>
<keyword evidence="3" id="KW-1185">Reference proteome</keyword>
<gene>
    <name evidence="2" type="ORF">GCM10010468_49120</name>
</gene>
<proteinExistence type="predicted"/>
<name>A0ABP6QEH0_9ACTN</name>
<protein>
    <recommendedName>
        <fullName evidence="1">HTH cro/C1-type domain-containing protein</fullName>
    </recommendedName>
</protein>
<dbReference type="InterPro" id="IPR001387">
    <property type="entry name" value="Cro/C1-type_HTH"/>
</dbReference>
<reference evidence="3" key="1">
    <citation type="journal article" date="2019" name="Int. J. Syst. Evol. Microbiol.">
        <title>The Global Catalogue of Microorganisms (GCM) 10K type strain sequencing project: providing services to taxonomists for standard genome sequencing and annotation.</title>
        <authorList>
            <consortium name="The Broad Institute Genomics Platform"/>
            <consortium name="The Broad Institute Genome Sequencing Center for Infectious Disease"/>
            <person name="Wu L."/>
            <person name="Ma J."/>
        </authorList>
    </citation>
    <scope>NUCLEOTIDE SEQUENCE [LARGE SCALE GENOMIC DNA]</scope>
    <source>
        <strain evidence="3">JCM 9377</strain>
    </source>
</reference>
<evidence type="ECO:0000259" key="1">
    <source>
        <dbReference type="PROSITE" id="PS50943"/>
    </source>
</evidence>
<feature type="domain" description="HTH cro/C1-type" evidence="1">
    <location>
        <begin position="12"/>
        <end position="60"/>
    </location>
</feature>
<dbReference type="CDD" id="cd00093">
    <property type="entry name" value="HTH_XRE"/>
    <property type="match status" value="1"/>
</dbReference>